<evidence type="ECO:0000259" key="4">
    <source>
        <dbReference type="Pfam" id="PF00150"/>
    </source>
</evidence>
<reference evidence="5 6" key="1">
    <citation type="submission" date="2019-03" db="EMBL/GenBank/DDBJ databases">
        <title>Bradyrhizobium diversity isolated from nodules of Chamaecrista fasciculata.</title>
        <authorList>
            <person name="Klepa M.S."/>
            <person name="Urquiaga M.O."/>
            <person name="Hungria M."/>
            <person name="Delamuta J.R."/>
        </authorList>
    </citation>
    <scope>NUCLEOTIDE SEQUENCE [LARGE SCALE GENOMIC DNA]</scope>
    <source>
        <strain evidence="5 6">CNPSo 3448</strain>
    </source>
</reference>
<keyword evidence="6" id="KW-1185">Reference proteome</keyword>
<dbReference type="InterPro" id="IPR001547">
    <property type="entry name" value="Glyco_hydro_5"/>
</dbReference>
<sequence length="357" mass="39883">MEATMNGGDGRQVQHLAKRVTGFIVLLLVLGFPSVCRCGPLQKGMNAGDLLFMPPWELRSRFAEFRDVGVKWLRVEFDWNRIQPDNQDTYNIQQHDRIVALAREFNISVLGLIYFCPAWANGGHKPPAYPPADPSAFGRFAAYLATRYASAGVRHWEIWNEPNLGGSWAPAPSPPQYAALLKAAYEAIKNVDSGATVISGGLAQPNNTGTTMRAAEFLDTLYKNGARQFFDAVGNHPYTSPSPPDRIDGNSWQQMESSDGLRGIMARYHDQEKVIWVTEYGAPTDGEANTVISETAQVQLLRSAFELASQQPNLGPIFWYNFRDWCPKGKTDPDCYYGLLRFDNSRKPSYAAFMDLN</sequence>
<comment type="similarity">
    <text evidence="3">Belongs to the glycosyl hydrolase 5 (cellulase A) family.</text>
</comment>
<evidence type="ECO:0000256" key="3">
    <source>
        <dbReference type="RuleBase" id="RU361153"/>
    </source>
</evidence>
<dbReference type="RefSeq" id="WP_135179547.1">
    <property type="nucleotide sequence ID" value="NZ_SPQT01000062.1"/>
</dbReference>
<dbReference type="Gene3D" id="3.20.20.80">
    <property type="entry name" value="Glycosidases"/>
    <property type="match status" value="1"/>
</dbReference>
<dbReference type="PANTHER" id="PTHR12631:SF10">
    <property type="entry name" value="BETA-XYLOSIDASE-LIKE PROTEIN-RELATED"/>
    <property type="match status" value="1"/>
</dbReference>
<accession>A0A4Y9L1C7</accession>
<keyword evidence="2 3" id="KW-0326">Glycosidase</keyword>
<dbReference type="Proteomes" id="UP000297966">
    <property type="component" value="Unassembled WGS sequence"/>
</dbReference>
<dbReference type="InterPro" id="IPR017853">
    <property type="entry name" value="GH"/>
</dbReference>
<organism evidence="5 6">
    <name type="scientific">Bradyrhizobium niftali</name>
    <dbReference type="NCBI Taxonomy" id="2560055"/>
    <lineage>
        <taxon>Bacteria</taxon>
        <taxon>Pseudomonadati</taxon>
        <taxon>Pseudomonadota</taxon>
        <taxon>Alphaproteobacteria</taxon>
        <taxon>Hyphomicrobiales</taxon>
        <taxon>Nitrobacteraceae</taxon>
        <taxon>Bradyrhizobium</taxon>
    </lineage>
</organism>
<evidence type="ECO:0000313" key="6">
    <source>
        <dbReference type="Proteomes" id="UP000297966"/>
    </source>
</evidence>
<keyword evidence="1 3" id="KW-0378">Hydrolase</keyword>
<dbReference type="OrthoDB" id="9815836at2"/>
<dbReference type="InterPro" id="IPR051923">
    <property type="entry name" value="Glycosyl_Hydrolase_39"/>
</dbReference>
<evidence type="ECO:0000313" key="5">
    <source>
        <dbReference type="EMBL" id="TFV36589.1"/>
    </source>
</evidence>
<dbReference type="SUPFAM" id="SSF51445">
    <property type="entry name" value="(Trans)glycosidases"/>
    <property type="match status" value="1"/>
</dbReference>
<dbReference type="GO" id="GO:0004553">
    <property type="term" value="F:hydrolase activity, hydrolyzing O-glycosyl compounds"/>
    <property type="evidence" value="ECO:0007669"/>
    <property type="project" value="InterPro"/>
</dbReference>
<comment type="caution">
    <text evidence="5">The sequence shown here is derived from an EMBL/GenBank/DDBJ whole genome shotgun (WGS) entry which is preliminary data.</text>
</comment>
<name>A0A4Y9L1C7_9BRAD</name>
<proteinExistence type="inferred from homology"/>
<dbReference type="AlphaFoldDB" id="A0A4Y9L1C7"/>
<dbReference type="GO" id="GO:0000272">
    <property type="term" value="P:polysaccharide catabolic process"/>
    <property type="evidence" value="ECO:0007669"/>
    <property type="project" value="InterPro"/>
</dbReference>
<feature type="domain" description="Glycoside hydrolase family 5" evidence="4">
    <location>
        <begin position="57"/>
        <end position="320"/>
    </location>
</feature>
<dbReference type="Pfam" id="PF00150">
    <property type="entry name" value="Cellulase"/>
    <property type="match status" value="1"/>
</dbReference>
<protein>
    <recommendedName>
        <fullName evidence="4">Glycoside hydrolase family 5 domain-containing protein</fullName>
    </recommendedName>
</protein>
<evidence type="ECO:0000256" key="2">
    <source>
        <dbReference type="ARBA" id="ARBA00023295"/>
    </source>
</evidence>
<dbReference type="PANTHER" id="PTHR12631">
    <property type="entry name" value="ALPHA-L-IDURONIDASE"/>
    <property type="match status" value="1"/>
</dbReference>
<dbReference type="EMBL" id="SPQT01000062">
    <property type="protein sequence ID" value="TFV36589.1"/>
    <property type="molecule type" value="Genomic_DNA"/>
</dbReference>
<gene>
    <name evidence="5" type="ORF">E4K65_44975</name>
</gene>
<evidence type="ECO:0000256" key="1">
    <source>
        <dbReference type="ARBA" id="ARBA00022801"/>
    </source>
</evidence>